<dbReference type="InterPro" id="IPR006463">
    <property type="entry name" value="MiaB_methiolase"/>
</dbReference>
<reference evidence="17" key="2">
    <citation type="journal article" date="2021" name="PeerJ">
        <title>Extensive microbial diversity within the chicken gut microbiome revealed by metagenomics and culture.</title>
        <authorList>
            <person name="Gilroy R."/>
            <person name="Ravi A."/>
            <person name="Getino M."/>
            <person name="Pursley I."/>
            <person name="Horton D.L."/>
            <person name="Alikhan N.F."/>
            <person name="Baker D."/>
            <person name="Gharbi K."/>
            <person name="Hall N."/>
            <person name="Watson M."/>
            <person name="Adriaenssens E.M."/>
            <person name="Foster-Nyarko E."/>
            <person name="Jarju S."/>
            <person name="Secka A."/>
            <person name="Antonio M."/>
            <person name="Oren A."/>
            <person name="Chaudhuri R.R."/>
            <person name="La Ragione R."/>
            <person name="Hildebrand F."/>
            <person name="Pallen M.J."/>
        </authorList>
    </citation>
    <scope>NUCLEOTIDE SEQUENCE</scope>
    <source>
        <strain evidence="17">CHK160-1198</strain>
    </source>
</reference>
<feature type="binding site" evidence="13">
    <location>
        <position position="49"/>
    </location>
    <ligand>
        <name>[4Fe-4S] cluster</name>
        <dbReference type="ChEBI" id="CHEBI:49883"/>
        <label>1</label>
    </ligand>
</feature>
<dbReference type="InterPro" id="IPR020612">
    <property type="entry name" value="Methylthiotransferase_CS"/>
</dbReference>
<evidence type="ECO:0000259" key="15">
    <source>
        <dbReference type="PROSITE" id="PS51449"/>
    </source>
</evidence>
<evidence type="ECO:0000256" key="4">
    <source>
        <dbReference type="ARBA" id="ARBA00022691"/>
    </source>
</evidence>
<keyword evidence="13" id="KW-0963">Cytoplasm</keyword>
<protein>
    <recommendedName>
        <fullName evidence="10 13">tRNA-2-methylthio-N(6)-dimethylallyladenosine synthase</fullName>
        <ecNumber evidence="8 13">2.8.4.3</ecNumber>
    </recommendedName>
    <alternativeName>
        <fullName evidence="12 13">(Dimethylallyl)adenosine tRNA methylthiotransferase MiaB</fullName>
    </alternativeName>
    <alternativeName>
        <fullName evidence="11 13">tRNA-i(6)A37 methylthiotransferase</fullName>
    </alternativeName>
</protein>
<evidence type="ECO:0000256" key="9">
    <source>
        <dbReference type="ARBA" id="ARBA00051425"/>
    </source>
</evidence>
<dbReference type="FunFam" id="3.40.50.12160:FF:000003">
    <property type="entry name" value="CDK5 regulatory subunit-associated protein 1"/>
    <property type="match status" value="1"/>
</dbReference>
<evidence type="ECO:0000256" key="10">
    <source>
        <dbReference type="ARBA" id="ARBA00068570"/>
    </source>
</evidence>
<comment type="subcellular location">
    <subcellularLocation>
        <location evidence="13">Cytoplasm</location>
    </subcellularLocation>
</comment>
<dbReference type="NCBIfam" id="TIGR00089">
    <property type="entry name" value="MiaB/RimO family radical SAM methylthiotransferase"/>
    <property type="match status" value="1"/>
</dbReference>
<evidence type="ECO:0000256" key="11">
    <source>
        <dbReference type="ARBA" id="ARBA00080698"/>
    </source>
</evidence>
<dbReference type="Gene3D" id="3.40.50.12160">
    <property type="entry name" value="Methylthiotransferase, N-terminal domain"/>
    <property type="match status" value="1"/>
</dbReference>
<dbReference type="PROSITE" id="PS51449">
    <property type="entry name" value="MTTASE_N"/>
    <property type="match status" value="1"/>
</dbReference>
<reference evidence="17" key="1">
    <citation type="submission" date="2020-10" db="EMBL/GenBank/DDBJ databases">
        <authorList>
            <person name="Gilroy R."/>
        </authorList>
    </citation>
    <scope>NUCLEOTIDE SEQUENCE</scope>
    <source>
        <strain evidence="17">CHK160-1198</strain>
    </source>
</reference>
<dbReference type="PROSITE" id="PS01278">
    <property type="entry name" value="MTTASE_RADICAL"/>
    <property type="match status" value="1"/>
</dbReference>
<dbReference type="Pfam" id="PF00919">
    <property type="entry name" value="UPF0004"/>
    <property type="match status" value="1"/>
</dbReference>
<dbReference type="SFLD" id="SFLDF00273">
    <property type="entry name" value="(dimethylallyl)adenosine_tRNA"/>
    <property type="match status" value="1"/>
</dbReference>
<dbReference type="Proteomes" id="UP000824099">
    <property type="component" value="Unassembled WGS sequence"/>
</dbReference>
<dbReference type="PROSITE" id="PS51918">
    <property type="entry name" value="RADICAL_SAM"/>
    <property type="match status" value="1"/>
</dbReference>
<keyword evidence="7 13" id="KW-0411">Iron-sulfur</keyword>
<feature type="domain" description="Radical SAM core" evidence="16">
    <location>
        <begin position="143"/>
        <end position="373"/>
    </location>
</feature>
<comment type="catalytic activity">
    <reaction evidence="9 13">
        <text>N(6)-dimethylallyladenosine(37) in tRNA + (sulfur carrier)-SH + AH2 + 2 S-adenosyl-L-methionine = 2-methylsulfanyl-N(6)-dimethylallyladenosine(37) in tRNA + (sulfur carrier)-H + 5'-deoxyadenosine + L-methionine + A + S-adenosyl-L-homocysteine + 2 H(+)</text>
        <dbReference type="Rhea" id="RHEA:37067"/>
        <dbReference type="Rhea" id="RHEA-COMP:10375"/>
        <dbReference type="Rhea" id="RHEA-COMP:10376"/>
        <dbReference type="Rhea" id="RHEA-COMP:14737"/>
        <dbReference type="Rhea" id="RHEA-COMP:14739"/>
        <dbReference type="ChEBI" id="CHEBI:13193"/>
        <dbReference type="ChEBI" id="CHEBI:15378"/>
        <dbReference type="ChEBI" id="CHEBI:17319"/>
        <dbReference type="ChEBI" id="CHEBI:17499"/>
        <dbReference type="ChEBI" id="CHEBI:29917"/>
        <dbReference type="ChEBI" id="CHEBI:57844"/>
        <dbReference type="ChEBI" id="CHEBI:57856"/>
        <dbReference type="ChEBI" id="CHEBI:59789"/>
        <dbReference type="ChEBI" id="CHEBI:64428"/>
        <dbReference type="ChEBI" id="CHEBI:74415"/>
        <dbReference type="ChEBI" id="CHEBI:74417"/>
        <dbReference type="EC" id="2.8.4.3"/>
    </reaction>
</comment>
<dbReference type="SFLD" id="SFLDG01061">
    <property type="entry name" value="methylthiotransferase"/>
    <property type="match status" value="1"/>
</dbReference>
<dbReference type="InterPro" id="IPR005839">
    <property type="entry name" value="Methylthiotransferase"/>
</dbReference>
<evidence type="ECO:0000256" key="2">
    <source>
        <dbReference type="ARBA" id="ARBA00022485"/>
    </source>
</evidence>
<dbReference type="HAMAP" id="MF_01864">
    <property type="entry name" value="tRNA_metthiotr_MiaB"/>
    <property type="match status" value="1"/>
</dbReference>
<comment type="similarity">
    <text evidence="13">Belongs to the methylthiotransferase family. MiaB subfamily.</text>
</comment>
<feature type="binding site" evidence="13">
    <location>
        <position position="161"/>
    </location>
    <ligand>
        <name>[4Fe-4S] cluster</name>
        <dbReference type="ChEBI" id="CHEBI:49883"/>
        <label>2</label>
        <note>4Fe-4S-S-AdoMet</note>
    </ligand>
</feature>
<keyword evidence="2 13" id="KW-0004">4Fe-4S</keyword>
<evidence type="ECO:0000259" key="16">
    <source>
        <dbReference type="PROSITE" id="PS51918"/>
    </source>
</evidence>
<comment type="caution">
    <text evidence="17">The sequence shown here is derived from an EMBL/GenBank/DDBJ whole genome shotgun (WGS) entry which is preliminary data.</text>
</comment>
<dbReference type="SMART" id="SM00729">
    <property type="entry name" value="Elp3"/>
    <property type="match status" value="1"/>
</dbReference>
<accession>A0A9D1SLV6</accession>
<dbReference type="GO" id="GO:0035597">
    <property type="term" value="F:tRNA-2-methylthio-N(6)-dimethylallyladenosine(37) synthase activity"/>
    <property type="evidence" value="ECO:0007669"/>
    <property type="project" value="UniProtKB-EC"/>
</dbReference>
<evidence type="ECO:0000256" key="6">
    <source>
        <dbReference type="ARBA" id="ARBA00023004"/>
    </source>
</evidence>
<dbReference type="InterPro" id="IPR023404">
    <property type="entry name" value="rSAM_horseshoe"/>
</dbReference>
<keyword evidence="13" id="KW-0819">tRNA processing</keyword>
<dbReference type="PANTHER" id="PTHR43020:SF2">
    <property type="entry name" value="MITOCHONDRIAL TRNA METHYLTHIOTRANSFERASE CDK5RAP1"/>
    <property type="match status" value="1"/>
</dbReference>
<dbReference type="EMBL" id="DVNI01000110">
    <property type="protein sequence ID" value="HIU64700.1"/>
    <property type="molecule type" value="Genomic_DNA"/>
</dbReference>
<dbReference type="GO" id="GO:0051539">
    <property type="term" value="F:4 iron, 4 sulfur cluster binding"/>
    <property type="evidence" value="ECO:0007669"/>
    <property type="project" value="UniProtKB-UniRule"/>
</dbReference>
<keyword evidence="3 13" id="KW-0808">Transferase</keyword>
<proteinExistence type="inferred from homology"/>
<dbReference type="Pfam" id="PF04055">
    <property type="entry name" value="Radical_SAM"/>
    <property type="match status" value="1"/>
</dbReference>
<keyword evidence="5 13" id="KW-0479">Metal-binding</keyword>
<dbReference type="InterPro" id="IPR007197">
    <property type="entry name" value="rSAM"/>
</dbReference>
<feature type="domain" description="TRAM" evidence="14">
    <location>
        <begin position="376"/>
        <end position="441"/>
    </location>
</feature>
<dbReference type="CDD" id="cd01335">
    <property type="entry name" value="Radical_SAM"/>
    <property type="match status" value="1"/>
</dbReference>
<dbReference type="InterPro" id="IPR006638">
    <property type="entry name" value="Elp3/MiaA/NifB-like_rSAM"/>
</dbReference>
<name>A0A9D1SLV6_9FIRM</name>
<dbReference type="SFLD" id="SFLDG01082">
    <property type="entry name" value="B12-binding_domain_containing"/>
    <property type="match status" value="1"/>
</dbReference>
<evidence type="ECO:0000256" key="5">
    <source>
        <dbReference type="ARBA" id="ARBA00022723"/>
    </source>
</evidence>
<gene>
    <name evidence="13 17" type="primary">miaB</name>
    <name evidence="17" type="ORF">IAB06_06685</name>
</gene>
<feature type="binding site" evidence="13">
    <location>
        <position position="13"/>
    </location>
    <ligand>
        <name>[4Fe-4S] cluster</name>
        <dbReference type="ChEBI" id="CHEBI:49883"/>
        <label>1</label>
    </ligand>
</feature>
<comment type="function">
    <text evidence="1 13">Catalyzes the methylthiolation of N6-(dimethylallyl)adenosine (i(6)A), leading to the formation of 2-methylthio-N6-(dimethylallyl)adenosine (ms(2)i(6)A) at position 37 in tRNAs that read codons beginning with uridine.</text>
</comment>
<organism evidence="17 18">
    <name type="scientific">Candidatus Avacidaminococcus intestinavium</name>
    <dbReference type="NCBI Taxonomy" id="2840684"/>
    <lineage>
        <taxon>Bacteria</taxon>
        <taxon>Bacillati</taxon>
        <taxon>Bacillota</taxon>
        <taxon>Negativicutes</taxon>
        <taxon>Acidaminococcales</taxon>
        <taxon>Acidaminococcaceae</taxon>
        <taxon>Acidaminococcaceae incertae sedis</taxon>
        <taxon>Candidatus Avacidaminococcus</taxon>
    </lineage>
</organism>
<dbReference type="InterPro" id="IPR002792">
    <property type="entry name" value="TRAM_dom"/>
</dbReference>
<feature type="domain" description="MTTase N-terminal" evidence="15">
    <location>
        <begin position="4"/>
        <end position="121"/>
    </location>
</feature>
<evidence type="ECO:0000256" key="12">
    <source>
        <dbReference type="ARBA" id="ARBA00081141"/>
    </source>
</evidence>
<dbReference type="Pfam" id="PF01938">
    <property type="entry name" value="TRAM"/>
    <property type="match status" value="1"/>
</dbReference>
<dbReference type="InterPro" id="IPR038135">
    <property type="entry name" value="Methylthiotransferase_N_sf"/>
</dbReference>
<dbReference type="EC" id="2.8.4.3" evidence="8 13"/>
<feature type="binding site" evidence="13">
    <location>
        <position position="157"/>
    </location>
    <ligand>
        <name>[4Fe-4S] cluster</name>
        <dbReference type="ChEBI" id="CHEBI:49883"/>
        <label>2</label>
        <note>4Fe-4S-S-AdoMet</note>
    </ligand>
</feature>
<dbReference type="GO" id="GO:0005829">
    <property type="term" value="C:cytosol"/>
    <property type="evidence" value="ECO:0007669"/>
    <property type="project" value="TreeGrafter"/>
</dbReference>
<evidence type="ECO:0000256" key="7">
    <source>
        <dbReference type="ARBA" id="ARBA00023014"/>
    </source>
</evidence>
<keyword evidence="4 13" id="KW-0949">S-adenosyl-L-methionine</keyword>
<dbReference type="GO" id="GO:0046872">
    <property type="term" value="F:metal ion binding"/>
    <property type="evidence" value="ECO:0007669"/>
    <property type="project" value="UniProtKB-KW"/>
</dbReference>
<dbReference type="Gene3D" id="3.80.30.20">
    <property type="entry name" value="tm_1862 like domain"/>
    <property type="match status" value="1"/>
</dbReference>
<dbReference type="PANTHER" id="PTHR43020">
    <property type="entry name" value="CDK5 REGULATORY SUBUNIT-ASSOCIATED PROTEIN 1"/>
    <property type="match status" value="1"/>
</dbReference>
<evidence type="ECO:0000313" key="18">
    <source>
        <dbReference type="Proteomes" id="UP000824099"/>
    </source>
</evidence>
<evidence type="ECO:0000256" key="3">
    <source>
        <dbReference type="ARBA" id="ARBA00022679"/>
    </source>
</evidence>
<dbReference type="FunFam" id="3.80.30.20:FF:000001">
    <property type="entry name" value="tRNA-2-methylthio-N(6)-dimethylallyladenosine synthase 2"/>
    <property type="match status" value="1"/>
</dbReference>
<keyword evidence="6 13" id="KW-0408">Iron</keyword>
<dbReference type="SUPFAM" id="SSF102114">
    <property type="entry name" value="Radical SAM enzymes"/>
    <property type="match status" value="1"/>
</dbReference>
<dbReference type="PROSITE" id="PS50926">
    <property type="entry name" value="TRAM"/>
    <property type="match status" value="1"/>
</dbReference>
<feature type="binding site" evidence="13">
    <location>
        <position position="164"/>
    </location>
    <ligand>
        <name>[4Fe-4S] cluster</name>
        <dbReference type="ChEBI" id="CHEBI:49883"/>
        <label>2</label>
        <note>4Fe-4S-S-AdoMet</note>
    </ligand>
</feature>
<dbReference type="InterPro" id="IPR058240">
    <property type="entry name" value="rSAM_sf"/>
</dbReference>
<comment type="cofactor">
    <cofactor evidence="13">
        <name>[4Fe-4S] cluster</name>
        <dbReference type="ChEBI" id="CHEBI:49883"/>
    </cofactor>
    <text evidence="13">Binds 2 [4Fe-4S] clusters. One cluster is coordinated with 3 cysteines and an exchangeable S-adenosyl-L-methionine.</text>
</comment>
<evidence type="ECO:0000256" key="13">
    <source>
        <dbReference type="HAMAP-Rule" id="MF_01864"/>
    </source>
</evidence>
<evidence type="ECO:0000256" key="1">
    <source>
        <dbReference type="ARBA" id="ARBA00003234"/>
    </source>
</evidence>
<evidence type="ECO:0000313" key="17">
    <source>
        <dbReference type="EMBL" id="HIU64700.1"/>
    </source>
</evidence>
<dbReference type="SFLD" id="SFLDS00029">
    <property type="entry name" value="Radical_SAM"/>
    <property type="match status" value="1"/>
</dbReference>
<sequence length="442" mass="49575">MKNRQYSILNYGCQMNESDAEHFAGQLAELGYSYSEDYHNADIVVVNTCCVRESAEKKILGKIGEFKGIKIENTKQILCLAGCMAQKGGEALLKKYPQIDLLIGTAQVNNFKPIILNYLAEHGQRVHADMKINEQEFEGQAVRESTYAAWIPIMYGCNNFCTYCIVPHVRGRERSRSKENIIAEIEKAVAAGYLEFTLLGQNVNSYGKDLGNSNAFAELLKACSEIKGVKRLRYMTSHPRDMNEEVIKIAAQQKSICKHFHVPVQAGSNKILKAMNRGYTKEKFLSLIAMIRKYAPDAAITTDIIVGFPGESDADFNETLELVKNIEFDAAYTFIYSKRSGTPAANFEEQIPLAVKKARLNQLMEIQNINSLKKNKELEGTVQEVIVEGPSKNNSSIWSGRTGSNKLVLWPMEDKEYKIGDLVKIKITAAQTWLLKGIAENE</sequence>
<evidence type="ECO:0000259" key="14">
    <source>
        <dbReference type="PROSITE" id="PS50926"/>
    </source>
</evidence>
<comment type="subunit">
    <text evidence="13">Monomer.</text>
</comment>
<evidence type="ECO:0000256" key="8">
    <source>
        <dbReference type="ARBA" id="ARBA00033765"/>
    </source>
</evidence>
<feature type="binding site" evidence="13">
    <location>
        <position position="83"/>
    </location>
    <ligand>
        <name>[4Fe-4S] cluster</name>
        <dbReference type="ChEBI" id="CHEBI:49883"/>
        <label>1</label>
    </ligand>
</feature>
<dbReference type="AlphaFoldDB" id="A0A9D1SLV6"/>
<dbReference type="NCBIfam" id="TIGR01574">
    <property type="entry name" value="miaB-methiolase"/>
    <property type="match status" value="1"/>
</dbReference>
<dbReference type="InterPro" id="IPR013848">
    <property type="entry name" value="Methylthiotransferase_N"/>
</dbReference>